<dbReference type="Proteomes" id="UP000242791">
    <property type="component" value="Unassembled WGS sequence"/>
</dbReference>
<sequence length="211" mass="23726">MDAVERQYPNSCYKETATAMHVPSTYRNLPLPWMKWPLPVRPTPSATRNEWLVEKVVDPAFQVSLPPASITVPYSPLIFYMQKPLPPLPWAKWPLPPTHPTTPSLHIQGVGLKSWLATPVQHRRSGWSKGYCIPGSACGTARHAWSTVSYGGLTWQPRSDLIPGCEELVKKFHAERKDEPSSLTTLTGHMRFKQKRGSRRDGGHKIVKSIG</sequence>
<evidence type="ECO:0000313" key="2">
    <source>
        <dbReference type="Proteomes" id="UP000242791"/>
    </source>
</evidence>
<organism evidence="1 2">
    <name type="scientific">Blastomyces percursus</name>
    <dbReference type="NCBI Taxonomy" id="1658174"/>
    <lineage>
        <taxon>Eukaryota</taxon>
        <taxon>Fungi</taxon>
        <taxon>Dikarya</taxon>
        <taxon>Ascomycota</taxon>
        <taxon>Pezizomycotina</taxon>
        <taxon>Eurotiomycetes</taxon>
        <taxon>Eurotiomycetidae</taxon>
        <taxon>Onygenales</taxon>
        <taxon>Ajellomycetaceae</taxon>
        <taxon>Blastomyces</taxon>
    </lineage>
</organism>
<gene>
    <name evidence="1" type="ORF">ACJ73_05598</name>
</gene>
<accession>A0A1J9QS57</accession>
<keyword evidence="2" id="KW-1185">Reference proteome</keyword>
<proteinExistence type="predicted"/>
<comment type="caution">
    <text evidence="1">The sequence shown here is derived from an EMBL/GenBank/DDBJ whole genome shotgun (WGS) entry which is preliminary data.</text>
</comment>
<dbReference type="STRING" id="1658174.A0A1J9QS57"/>
<dbReference type="EMBL" id="LGTZ01000890">
    <property type="protein sequence ID" value="OJD23051.1"/>
    <property type="molecule type" value="Genomic_DNA"/>
</dbReference>
<dbReference type="AlphaFoldDB" id="A0A1J9QS57"/>
<dbReference type="VEuPathDB" id="FungiDB:ACJ73_05598"/>
<protein>
    <submittedName>
        <fullName evidence="1">Uncharacterized protein</fullName>
    </submittedName>
</protein>
<evidence type="ECO:0000313" key="1">
    <source>
        <dbReference type="EMBL" id="OJD23051.1"/>
    </source>
</evidence>
<name>A0A1J9QS57_9EURO</name>
<reference evidence="1 2" key="1">
    <citation type="submission" date="2015-08" db="EMBL/GenBank/DDBJ databases">
        <title>Emmonsia species relationships and genome sequence.</title>
        <authorList>
            <person name="Cuomo C.A."/>
            <person name="Schwartz I.S."/>
            <person name="Kenyon C."/>
            <person name="De Hoog G.S."/>
            <person name="Govender N.P."/>
            <person name="Botha A."/>
            <person name="Moreno L."/>
            <person name="De Vries M."/>
            <person name="Munoz J.F."/>
            <person name="Stielow J.B."/>
        </authorList>
    </citation>
    <scope>NUCLEOTIDE SEQUENCE [LARGE SCALE GENOMIC DNA]</scope>
    <source>
        <strain evidence="1 2">EI222</strain>
    </source>
</reference>